<accession>K9XRY4</accession>
<keyword evidence="3" id="KW-1185">Reference proteome</keyword>
<evidence type="ECO:0000313" key="2">
    <source>
        <dbReference type="EMBL" id="AFZ34816.1"/>
    </source>
</evidence>
<evidence type="ECO:0000313" key="3">
    <source>
        <dbReference type="Proteomes" id="UP000010473"/>
    </source>
</evidence>
<dbReference type="KEGG" id="scs:Sta7437_1246"/>
<evidence type="ECO:0000256" key="1">
    <source>
        <dbReference type="SAM" id="Phobius"/>
    </source>
</evidence>
<proteinExistence type="predicted"/>
<organism evidence="2 3">
    <name type="scientific">Stanieria cyanosphaera (strain ATCC 29371 / PCC 7437)</name>
    <dbReference type="NCBI Taxonomy" id="111780"/>
    <lineage>
        <taxon>Bacteria</taxon>
        <taxon>Bacillati</taxon>
        <taxon>Cyanobacteriota</taxon>
        <taxon>Cyanophyceae</taxon>
        <taxon>Pleurocapsales</taxon>
        <taxon>Dermocarpellaceae</taxon>
        <taxon>Stanieria</taxon>
    </lineage>
</organism>
<feature type="transmembrane region" description="Helical" evidence="1">
    <location>
        <begin position="36"/>
        <end position="53"/>
    </location>
</feature>
<dbReference type="EMBL" id="CP003653">
    <property type="protein sequence ID" value="AFZ34816.1"/>
    <property type="molecule type" value="Genomic_DNA"/>
</dbReference>
<dbReference type="HOGENOM" id="CLU_1314752_0_0_3"/>
<dbReference type="AlphaFoldDB" id="K9XRY4"/>
<reference evidence="3" key="1">
    <citation type="journal article" date="2013" name="Proc. Natl. Acad. Sci. U.S.A.">
        <title>Improving the coverage of the cyanobacterial phylum using diversity-driven genome sequencing.</title>
        <authorList>
            <person name="Shih P.M."/>
            <person name="Wu D."/>
            <person name="Latifi A."/>
            <person name="Axen S.D."/>
            <person name="Fewer D.P."/>
            <person name="Talla E."/>
            <person name="Calteau A."/>
            <person name="Cai F."/>
            <person name="Tandeau de Marsac N."/>
            <person name="Rippka R."/>
            <person name="Herdman M."/>
            <person name="Sivonen K."/>
            <person name="Coursin T."/>
            <person name="Laurent T."/>
            <person name="Goodwin L."/>
            <person name="Nolan M."/>
            <person name="Davenport K.W."/>
            <person name="Han C.S."/>
            <person name="Rubin E.M."/>
            <person name="Eisen J.A."/>
            <person name="Woyke T."/>
            <person name="Gugger M."/>
            <person name="Kerfeld C.A."/>
        </authorList>
    </citation>
    <scope>NUCLEOTIDE SEQUENCE [LARGE SCALE GENOMIC DNA]</scope>
    <source>
        <strain evidence="3">ATCC 29371 / PCC 7437</strain>
    </source>
</reference>
<sequence length="209" mass="24893">MFCSVFKLNKNKFIELCCLGLIALIEVRFVNLPLNYELIYLIFLYFLAIKLLFAQPENDQTHQTTYFLNYSFAIAYQKRLRDWDTQQLIKRVHYYLLPQENIQEILLFYQNSFVRVSYDTPLSVGVLTHNRIIVLDLNFPEPNYPQIINYDELLSIEIKEGKYFDTLKLFGRSKHLTIRHIIKGNTINFVQATAKPYQVHLLIDEKTRE</sequence>
<name>K9XRY4_STAC7</name>
<keyword evidence="1" id="KW-0472">Membrane</keyword>
<protein>
    <submittedName>
        <fullName evidence="2">Uncharacterized protein</fullName>
    </submittedName>
</protein>
<keyword evidence="1" id="KW-0812">Transmembrane</keyword>
<feature type="transmembrane region" description="Helical" evidence="1">
    <location>
        <begin position="12"/>
        <end position="30"/>
    </location>
</feature>
<keyword evidence="1" id="KW-1133">Transmembrane helix</keyword>
<dbReference type="STRING" id="111780.Sta7437_1246"/>
<dbReference type="Proteomes" id="UP000010473">
    <property type="component" value="Chromosome"/>
</dbReference>
<gene>
    <name evidence="2" type="ordered locus">Sta7437_1246</name>
</gene>